<evidence type="ECO:0000256" key="12">
    <source>
        <dbReference type="ARBA" id="ARBA00023315"/>
    </source>
</evidence>
<gene>
    <name evidence="14" type="ORF">SINC0208_LOCUS2693</name>
</gene>
<keyword evidence="12" id="KW-0012">Acyltransferase</keyword>
<accession>A0A7S3MV10</accession>
<feature type="transmembrane region" description="Helical" evidence="13">
    <location>
        <begin position="64"/>
        <end position="86"/>
    </location>
</feature>
<keyword evidence="7 13" id="KW-1133">Transmembrane helix</keyword>
<evidence type="ECO:0000256" key="1">
    <source>
        <dbReference type="ARBA" id="ARBA00004141"/>
    </source>
</evidence>
<reference evidence="14" key="1">
    <citation type="submission" date="2021-01" db="EMBL/GenBank/DDBJ databases">
        <authorList>
            <person name="Corre E."/>
            <person name="Pelletier E."/>
            <person name="Niang G."/>
            <person name="Scheremetjew M."/>
            <person name="Finn R."/>
            <person name="Kale V."/>
            <person name="Holt S."/>
            <person name="Cochrane G."/>
            <person name="Meng A."/>
            <person name="Brown T."/>
            <person name="Cohen L."/>
        </authorList>
    </citation>
    <scope>NUCLEOTIDE SEQUENCE</scope>
    <source>
        <strain evidence="14">S3</strain>
    </source>
</reference>
<keyword evidence="4" id="KW-0444">Lipid biosynthesis</keyword>
<organism evidence="14">
    <name type="scientific">Strombidium inclinatum</name>
    <dbReference type="NCBI Taxonomy" id="197538"/>
    <lineage>
        <taxon>Eukaryota</taxon>
        <taxon>Sar</taxon>
        <taxon>Alveolata</taxon>
        <taxon>Ciliophora</taxon>
        <taxon>Intramacronucleata</taxon>
        <taxon>Spirotrichea</taxon>
        <taxon>Oligotrichia</taxon>
        <taxon>Strombidiidae</taxon>
        <taxon>Strombidium</taxon>
    </lineage>
</organism>
<evidence type="ECO:0000256" key="2">
    <source>
        <dbReference type="ARBA" id="ARBA00006675"/>
    </source>
</evidence>
<dbReference type="AlphaFoldDB" id="A0A7S3MV10"/>
<evidence type="ECO:0000256" key="13">
    <source>
        <dbReference type="SAM" id="Phobius"/>
    </source>
</evidence>
<keyword evidence="11" id="KW-1208">Phospholipid metabolism</keyword>
<keyword evidence="9 13" id="KW-0472">Membrane</keyword>
<protein>
    <recommendedName>
        <fullName evidence="3">Glycerophosphocholine acyltransferase 1</fullName>
    </recommendedName>
</protein>
<evidence type="ECO:0000256" key="7">
    <source>
        <dbReference type="ARBA" id="ARBA00022989"/>
    </source>
</evidence>
<evidence type="ECO:0000256" key="11">
    <source>
        <dbReference type="ARBA" id="ARBA00023264"/>
    </source>
</evidence>
<keyword evidence="8" id="KW-0443">Lipid metabolism</keyword>
<dbReference type="EMBL" id="HBIH01006528">
    <property type="protein sequence ID" value="CAE0322110.1"/>
    <property type="molecule type" value="Transcribed_RNA"/>
</dbReference>
<dbReference type="GO" id="GO:0006656">
    <property type="term" value="P:phosphatidylcholine biosynthetic process"/>
    <property type="evidence" value="ECO:0007669"/>
    <property type="project" value="TreeGrafter"/>
</dbReference>
<feature type="transmembrane region" description="Helical" evidence="13">
    <location>
        <begin position="6"/>
        <end position="30"/>
    </location>
</feature>
<evidence type="ECO:0000256" key="8">
    <source>
        <dbReference type="ARBA" id="ARBA00023098"/>
    </source>
</evidence>
<dbReference type="InterPro" id="IPR021261">
    <property type="entry name" value="GPCAT"/>
</dbReference>
<keyword evidence="10" id="KW-0594">Phospholipid biosynthesis</keyword>
<evidence type="ECO:0000256" key="4">
    <source>
        <dbReference type="ARBA" id="ARBA00022516"/>
    </source>
</evidence>
<dbReference type="GO" id="GO:0016746">
    <property type="term" value="F:acyltransferase activity"/>
    <property type="evidence" value="ECO:0007669"/>
    <property type="project" value="UniProtKB-KW"/>
</dbReference>
<evidence type="ECO:0000256" key="6">
    <source>
        <dbReference type="ARBA" id="ARBA00022692"/>
    </source>
</evidence>
<feature type="transmembrane region" description="Helical" evidence="13">
    <location>
        <begin position="92"/>
        <end position="114"/>
    </location>
</feature>
<dbReference type="GO" id="GO:0016020">
    <property type="term" value="C:membrane"/>
    <property type="evidence" value="ECO:0007669"/>
    <property type="project" value="UniProtKB-SubCell"/>
</dbReference>
<sequence>MSFSVTKFFLAPVCLYFLWVTVYFIINFVVSADRIRQRNYESMFVYYDKQGWAHRILYRLGNRMAPAIFLSLHFLFFLTCHCFSILCYYSQVFNTLALVFWLTWSIQNGASFYMDYFSKKYEVSLQKLEQVEQQLNEK</sequence>
<dbReference type="PANTHER" id="PTHR31201:SF1">
    <property type="entry name" value="GLYCEROPHOSPHOCHOLINE ACYLTRANSFERASE 1"/>
    <property type="match status" value="1"/>
</dbReference>
<evidence type="ECO:0000256" key="10">
    <source>
        <dbReference type="ARBA" id="ARBA00023209"/>
    </source>
</evidence>
<proteinExistence type="inferred from homology"/>
<evidence type="ECO:0000313" key="14">
    <source>
        <dbReference type="EMBL" id="CAE0322110.1"/>
    </source>
</evidence>
<evidence type="ECO:0000256" key="5">
    <source>
        <dbReference type="ARBA" id="ARBA00022679"/>
    </source>
</evidence>
<keyword evidence="5" id="KW-0808">Transferase</keyword>
<keyword evidence="6 13" id="KW-0812">Transmembrane</keyword>
<evidence type="ECO:0000256" key="3">
    <source>
        <dbReference type="ARBA" id="ARBA00019082"/>
    </source>
</evidence>
<dbReference type="PANTHER" id="PTHR31201">
    <property type="entry name" value="OS01G0585100 PROTEIN"/>
    <property type="match status" value="1"/>
</dbReference>
<name>A0A7S3MV10_9SPIT</name>
<comment type="subcellular location">
    <subcellularLocation>
        <location evidence="1">Membrane</location>
        <topology evidence="1">Multi-pass membrane protein</topology>
    </subcellularLocation>
</comment>
<comment type="similarity">
    <text evidence="2">Belongs to the GPC1 family.</text>
</comment>
<evidence type="ECO:0000256" key="9">
    <source>
        <dbReference type="ARBA" id="ARBA00023136"/>
    </source>
</evidence>